<organism evidence="1 2">
    <name type="scientific">Tetragenococcus halophilus</name>
    <name type="common">Pediococcus halophilus</name>
    <dbReference type="NCBI Taxonomy" id="51669"/>
    <lineage>
        <taxon>Bacteria</taxon>
        <taxon>Bacillati</taxon>
        <taxon>Bacillota</taxon>
        <taxon>Bacilli</taxon>
        <taxon>Lactobacillales</taxon>
        <taxon>Enterococcaceae</taxon>
        <taxon>Tetragenococcus</taxon>
    </lineage>
</organism>
<dbReference type="EMBL" id="CP046246">
    <property type="protein sequence ID" value="QGP76226.1"/>
    <property type="molecule type" value="Genomic_DNA"/>
</dbReference>
<dbReference type="KEGG" id="tey:GLW17_04980"/>
<dbReference type="Proteomes" id="UP000427886">
    <property type="component" value="Chromosome"/>
</dbReference>
<name>A0AB37D2S5_TETHA</name>
<gene>
    <name evidence="1" type="ORF">GLW17_04980</name>
</gene>
<evidence type="ECO:0000313" key="2">
    <source>
        <dbReference type="Proteomes" id="UP000427886"/>
    </source>
</evidence>
<sequence length="58" mass="6289">MVGASTLGILDYNEQSATELVDDLANKGYIKLENGSSIGEHIVIGLTDQGERILRQNK</sequence>
<proteinExistence type="predicted"/>
<reference evidence="1 2" key="1">
    <citation type="submission" date="2019-11" db="EMBL/GenBank/DDBJ databases">
        <authorList>
            <person name="Kim E."/>
            <person name="Lee J."/>
            <person name="Jeon K."/>
            <person name="Lee Y."/>
        </authorList>
    </citation>
    <scope>NUCLEOTIDE SEQUENCE [LARGE SCALE GENOMIC DNA]</scope>
    <source>
        <strain evidence="1 2">YJ1</strain>
    </source>
</reference>
<accession>A0AB37D2S5</accession>
<dbReference type="RefSeq" id="WP_155224414.1">
    <property type="nucleotide sequence ID" value="NZ_JBBMXU010000137.1"/>
</dbReference>
<evidence type="ECO:0000313" key="1">
    <source>
        <dbReference type="EMBL" id="QGP76226.1"/>
    </source>
</evidence>
<evidence type="ECO:0008006" key="3">
    <source>
        <dbReference type="Google" id="ProtNLM"/>
    </source>
</evidence>
<dbReference type="AlphaFoldDB" id="A0AB37D2S5"/>
<protein>
    <recommendedName>
        <fullName evidence="3">MarR family transcriptional regulator</fullName>
    </recommendedName>
</protein>